<dbReference type="InterPro" id="IPR005607">
    <property type="entry name" value="BSD_dom"/>
</dbReference>
<dbReference type="Proteomes" id="UP000087171">
    <property type="component" value="Chromosome Ca7"/>
</dbReference>
<evidence type="ECO:0000313" key="4">
    <source>
        <dbReference type="RefSeq" id="XP_004508454.1"/>
    </source>
</evidence>
<feature type="region of interest" description="Disordered" evidence="1">
    <location>
        <begin position="1"/>
        <end position="35"/>
    </location>
</feature>
<feature type="region of interest" description="Disordered" evidence="1">
    <location>
        <begin position="308"/>
        <end position="388"/>
    </location>
</feature>
<evidence type="ECO:0000259" key="2">
    <source>
        <dbReference type="SMART" id="SM00751"/>
    </source>
</evidence>
<dbReference type="PANTHER" id="PTHR31923">
    <property type="entry name" value="BSD DOMAIN-CONTAINING PROTEIN"/>
    <property type="match status" value="1"/>
</dbReference>
<reference evidence="3" key="1">
    <citation type="journal article" date="2013" name="Nat. Biotechnol.">
        <title>Draft genome sequence of chickpea (Cicer arietinum) provides a resource for trait improvement.</title>
        <authorList>
            <person name="Varshney R.K."/>
            <person name="Song C."/>
            <person name="Saxena R.K."/>
            <person name="Azam S."/>
            <person name="Yu S."/>
            <person name="Sharpe A.G."/>
            <person name="Cannon S."/>
            <person name="Baek J."/>
            <person name="Rosen B.D."/>
            <person name="Tar'an B."/>
            <person name="Millan T."/>
            <person name="Zhang X."/>
            <person name="Ramsay L.D."/>
            <person name="Iwata A."/>
            <person name="Wang Y."/>
            <person name="Nelson W."/>
            <person name="Farmer A.D."/>
            <person name="Gaur P.M."/>
            <person name="Soderlund C."/>
            <person name="Penmetsa R.V."/>
            <person name="Xu C."/>
            <person name="Bharti A.K."/>
            <person name="He W."/>
            <person name="Winter P."/>
            <person name="Zhao S."/>
            <person name="Hane J.K."/>
            <person name="Carrasquilla-Garcia N."/>
            <person name="Condie J.A."/>
            <person name="Upadhyaya H.D."/>
            <person name="Luo M.C."/>
            <person name="Thudi M."/>
            <person name="Gowda C.L."/>
            <person name="Singh N.P."/>
            <person name="Lichtenzveig J."/>
            <person name="Gali K.K."/>
            <person name="Rubio J."/>
            <person name="Nadarajan N."/>
            <person name="Dolezel J."/>
            <person name="Bansal K.C."/>
            <person name="Xu X."/>
            <person name="Edwards D."/>
            <person name="Zhang G."/>
            <person name="Kahl G."/>
            <person name="Gil J."/>
            <person name="Singh K.B."/>
            <person name="Datta S.K."/>
            <person name="Jackson S.A."/>
            <person name="Wang J."/>
            <person name="Cook D.R."/>
        </authorList>
    </citation>
    <scope>NUCLEOTIDE SEQUENCE [LARGE SCALE GENOMIC DNA]</scope>
    <source>
        <strain evidence="3">cv. CDC Frontier</strain>
    </source>
</reference>
<accession>A0A1S2YQS2</accession>
<dbReference type="SMART" id="SM00751">
    <property type="entry name" value="BSD"/>
    <property type="match status" value="1"/>
</dbReference>
<feature type="domain" description="BSD" evidence="2">
    <location>
        <begin position="159"/>
        <end position="210"/>
    </location>
</feature>
<gene>
    <name evidence="4" type="primary">LOC101495705</name>
</gene>
<dbReference type="InterPro" id="IPR035925">
    <property type="entry name" value="BSD_dom_sf"/>
</dbReference>
<reference evidence="4" key="2">
    <citation type="submission" date="2025-08" db="UniProtKB">
        <authorList>
            <consortium name="RefSeq"/>
        </authorList>
    </citation>
    <scope>IDENTIFICATION</scope>
    <source>
        <tissue evidence="4">Etiolated seedlings</tissue>
    </source>
</reference>
<dbReference type="PANTHER" id="PTHR31923:SF9">
    <property type="entry name" value="BSD DOMAIN-CONTAINING PROTEIN"/>
    <property type="match status" value="1"/>
</dbReference>
<dbReference type="PaxDb" id="3827-XP_004508454.1"/>
<dbReference type="KEGG" id="cam:101495705"/>
<dbReference type="RefSeq" id="XP_004508454.1">
    <property type="nucleotide sequence ID" value="XM_004508397.3"/>
</dbReference>
<protein>
    <submittedName>
        <fullName evidence="4">Uncharacterized protein LOC101495705 isoform X1</fullName>
    </submittedName>
</protein>
<dbReference type="SUPFAM" id="SSF140383">
    <property type="entry name" value="BSD domain-like"/>
    <property type="match status" value="1"/>
</dbReference>
<proteinExistence type="predicted"/>
<dbReference type="eggNOG" id="ENOG502QV0I">
    <property type="taxonomic scope" value="Eukaryota"/>
</dbReference>
<dbReference type="AlphaFoldDB" id="A0A1S2YQS2"/>
<keyword evidence="3" id="KW-1185">Reference proteome</keyword>
<name>A0A1S2YQS2_CICAR</name>
<dbReference type="STRING" id="3827.A0A1S2YQS2"/>
<feature type="compositionally biased region" description="Low complexity" evidence="1">
    <location>
        <begin position="24"/>
        <end position="33"/>
    </location>
</feature>
<organism evidence="3 4">
    <name type="scientific">Cicer arietinum</name>
    <name type="common">Chickpea</name>
    <name type="synonym">Garbanzo</name>
    <dbReference type="NCBI Taxonomy" id="3827"/>
    <lineage>
        <taxon>Eukaryota</taxon>
        <taxon>Viridiplantae</taxon>
        <taxon>Streptophyta</taxon>
        <taxon>Embryophyta</taxon>
        <taxon>Tracheophyta</taxon>
        <taxon>Spermatophyta</taxon>
        <taxon>Magnoliopsida</taxon>
        <taxon>eudicotyledons</taxon>
        <taxon>Gunneridae</taxon>
        <taxon>Pentapetalae</taxon>
        <taxon>rosids</taxon>
        <taxon>fabids</taxon>
        <taxon>Fabales</taxon>
        <taxon>Fabaceae</taxon>
        <taxon>Papilionoideae</taxon>
        <taxon>50 kb inversion clade</taxon>
        <taxon>NPAAA clade</taxon>
        <taxon>Hologalegina</taxon>
        <taxon>IRL clade</taxon>
        <taxon>Cicereae</taxon>
        <taxon>Cicer</taxon>
    </lineage>
</organism>
<evidence type="ECO:0000313" key="3">
    <source>
        <dbReference type="Proteomes" id="UP000087171"/>
    </source>
</evidence>
<evidence type="ECO:0000256" key="1">
    <source>
        <dbReference type="SAM" id="MobiDB-lite"/>
    </source>
</evidence>
<feature type="compositionally biased region" description="Acidic residues" evidence="1">
    <location>
        <begin position="316"/>
        <end position="327"/>
    </location>
</feature>
<sequence length="388" mass="43156">MSWLFKSNYPDPDSSNLHRTVIRSSSQPSSPHSTAVVHGVKDDLSLIFRGVANFLAPLPSSSSPSSSGESTAPSQTLTGIRNDLVEIGGSFKNSLSLLSPRKAVTGISKLAAQLLQSERDHEEVDEGAVPGTTDDVVRFVKKISTRPECWTEFPFPLHNADCSLSNYQREHALAIEQLVPEFVTLRMNLCSYMNVEKFWMIYFLLILPRLNQHDFERLSTPKIVEARDVLLQKLEERKDMKVGECDKLGVVDTRQEGTEDSGTESITFDQNQILTEVTKAAKGLEIDDTISSEKWLTDTDIDATSLTSCTKHQQEEDMSFSDLEEDGSYSSDKLSGHGEAIRGSSPDGSSDWVQLRESERGGRQKAIRLKGKDSEDESNDWLAVDEFS</sequence>
<dbReference type="GeneID" id="101495705"/>
<dbReference type="OrthoDB" id="1076611at2759"/>